<dbReference type="Gene3D" id="3.10.20.90">
    <property type="entry name" value="Phosphatidylinositol 3-kinase Catalytic Subunit, Chain A, domain 1"/>
    <property type="match status" value="1"/>
</dbReference>
<dbReference type="InterPro" id="IPR040610">
    <property type="entry name" value="SNRNP25_ubiquitin"/>
</dbReference>
<accession>A0A6I9TCY0</accession>
<dbReference type="RefSeq" id="XP_011081545.1">
    <property type="nucleotide sequence ID" value="XM_011083243.2"/>
</dbReference>
<name>A0A6I9TCY0_SESIN</name>
<protein>
    <submittedName>
        <fullName evidence="3">Uncharacterized protein LOC105164569 isoform X1</fullName>
    </submittedName>
</protein>
<dbReference type="Proteomes" id="UP000504604">
    <property type="component" value="Linkage group LG6"/>
</dbReference>
<feature type="domain" description="SNRNP25 ubiquitin-like" evidence="1">
    <location>
        <begin position="49"/>
        <end position="131"/>
    </location>
</feature>
<dbReference type="AlphaFoldDB" id="A0A6I9TCY0"/>
<dbReference type="PANTHER" id="PTHR14942:SF9">
    <property type="entry name" value="OS02G0188500 PROTEIN"/>
    <property type="match status" value="1"/>
</dbReference>
<evidence type="ECO:0000259" key="1">
    <source>
        <dbReference type="Pfam" id="PF18036"/>
    </source>
</evidence>
<dbReference type="OrthoDB" id="72819at2759"/>
<dbReference type="FunCoup" id="A0A6I9TCY0">
    <property type="interactions" value="373"/>
</dbReference>
<dbReference type="InterPro" id="IPR029071">
    <property type="entry name" value="Ubiquitin-like_domsf"/>
</dbReference>
<dbReference type="GO" id="GO:0000398">
    <property type="term" value="P:mRNA splicing, via spliceosome"/>
    <property type="evidence" value="ECO:0007669"/>
    <property type="project" value="InterPro"/>
</dbReference>
<dbReference type="GeneID" id="105164569"/>
<gene>
    <name evidence="3" type="primary">LOC105164569</name>
</gene>
<proteinExistence type="predicted"/>
<dbReference type="PANTHER" id="PTHR14942">
    <property type="entry name" value="U11/U12 SMALL NUCLEAR RIBONUCLEOPROTEIN 25 KDA PROTEIN"/>
    <property type="match status" value="1"/>
</dbReference>
<dbReference type="InterPro" id="IPR039690">
    <property type="entry name" value="SNRNP25"/>
</dbReference>
<keyword evidence="2" id="KW-1185">Reference proteome</keyword>
<dbReference type="CDD" id="cd17058">
    <property type="entry name" value="Ubl_SNRNP25"/>
    <property type="match status" value="1"/>
</dbReference>
<dbReference type="KEGG" id="sind:105164569"/>
<sequence>MQILEHGDDHYDPRFSTESLSCILPPMAHIDSPKRSLSYHELFQHPLWLSILKLDGSSFDIEVSSTGTVGELKEAVEAAFDHLPKKGPGSVSWEHVWGQFCLCHEGQKLLNDSDYIGMLGIRDGDQLQFVHNASDTYNLVKEPSEREDPDSDHEPCICSCEDGQKDDGHHTWNLEDNQDDCAETEDGIISRCEHRINHLLRGWFPYRRLLSDKERGSSRHSDNRLGSFKSLLRCSSCKCESRRETWDGE</sequence>
<evidence type="ECO:0000313" key="2">
    <source>
        <dbReference type="Proteomes" id="UP000504604"/>
    </source>
</evidence>
<dbReference type="InParanoid" id="A0A6I9TCY0"/>
<reference evidence="3" key="1">
    <citation type="submission" date="2025-08" db="UniProtKB">
        <authorList>
            <consortium name="RefSeq"/>
        </authorList>
    </citation>
    <scope>IDENTIFICATION</scope>
</reference>
<dbReference type="Pfam" id="PF18036">
    <property type="entry name" value="Ubiquitin_4"/>
    <property type="match status" value="1"/>
</dbReference>
<evidence type="ECO:0000313" key="3">
    <source>
        <dbReference type="RefSeq" id="XP_011081545.1"/>
    </source>
</evidence>
<organism evidence="2 3">
    <name type="scientific">Sesamum indicum</name>
    <name type="common">Oriental sesame</name>
    <name type="synonym">Sesamum orientale</name>
    <dbReference type="NCBI Taxonomy" id="4182"/>
    <lineage>
        <taxon>Eukaryota</taxon>
        <taxon>Viridiplantae</taxon>
        <taxon>Streptophyta</taxon>
        <taxon>Embryophyta</taxon>
        <taxon>Tracheophyta</taxon>
        <taxon>Spermatophyta</taxon>
        <taxon>Magnoliopsida</taxon>
        <taxon>eudicotyledons</taxon>
        <taxon>Gunneridae</taxon>
        <taxon>Pentapetalae</taxon>
        <taxon>asterids</taxon>
        <taxon>lamiids</taxon>
        <taxon>Lamiales</taxon>
        <taxon>Pedaliaceae</taxon>
        <taxon>Sesamum</taxon>
    </lineage>
</organism>
<dbReference type="SUPFAM" id="SSF54236">
    <property type="entry name" value="Ubiquitin-like"/>
    <property type="match status" value="1"/>
</dbReference>